<name>A0A379QF81_SALER</name>
<dbReference type="Proteomes" id="UP000254597">
    <property type="component" value="Unassembled WGS sequence"/>
</dbReference>
<evidence type="ECO:0000313" key="2">
    <source>
        <dbReference type="Proteomes" id="UP000254597"/>
    </source>
</evidence>
<gene>
    <name evidence="1" type="ORF">NCTC10252_00173</name>
</gene>
<dbReference type="EMBL" id="UGWP01000003">
    <property type="protein sequence ID" value="SUF55005.1"/>
    <property type="molecule type" value="Genomic_DNA"/>
</dbReference>
<organism evidence="1 2">
    <name type="scientific">Salmonella enterica</name>
    <name type="common">Salmonella choleraesuis</name>
    <dbReference type="NCBI Taxonomy" id="28901"/>
    <lineage>
        <taxon>Bacteria</taxon>
        <taxon>Pseudomonadati</taxon>
        <taxon>Pseudomonadota</taxon>
        <taxon>Gammaproteobacteria</taxon>
        <taxon>Enterobacterales</taxon>
        <taxon>Enterobacteriaceae</taxon>
        <taxon>Salmonella</taxon>
    </lineage>
</organism>
<sequence>MFFDTYITIKIHNSLKQTGKIDFSINFTASISFTFSIVSPVISGSDPCGCMGDTWCFVHVITNPSSNFTTNTITYSSPKSST</sequence>
<protein>
    <submittedName>
        <fullName evidence="1">Uncharacterized protein</fullName>
    </submittedName>
</protein>
<accession>A0A379QF81</accession>
<evidence type="ECO:0000313" key="1">
    <source>
        <dbReference type="EMBL" id="SUF55005.1"/>
    </source>
</evidence>
<proteinExistence type="predicted"/>
<dbReference type="AlphaFoldDB" id="A0A379QF81"/>
<reference evidence="1 2" key="1">
    <citation type="submission" date="2018-06" db="EMBL/GenBank/DDBJ databases">
        <authorList>
            <consortium name="Pathogen Informatics"/>
            <person name="Doyle S."/>
        </authorList>
    </citation>
    <scope>NUCLEOTIDE SEQUENCE [LARGE SCALE GENOMIC DNA]</scope>
    <source>
        <strain evidence="1 2">NCTC10252</strain>
    </source>
</reference>